<dbReference type="PANTHER" id="PTHR12399:SF0">
    <property type="entry name" value="EUKARYOTIC TRANSLATION INITIATION FACTOR 3 SUBUNIT D"/>
    <property type="match status" value="1"/>
</dbReference>
<dbReference type="STRING" id="181874.A0A409VDL3"/>
<dbReference type="PIRSF" id="PIRSF016281">
    <property type="entry name" value="EIF-3_zeta"/>
    <property type="match status" value="1"/>
</dbReference>
<comment type="caution">
    <text evidence="7">The sequence shown here is derived from an EMBL/GenBank/DDBJ whole genome shotgun (WGS) entry which is preliminary data.</text>
</comment>
<proteinExistence type="inferred from homology"/>
<evidence type="ECO:0000256" key="3">
    <source>
        <dbReference type="ARBA" id="ARBA00022884"/>
    </source>
</evidence>
<dbReference type="GO" id="GO:0005852">
    <property type="term" value="C:eukaryotic translation initiation factor 3 complex"/>
    <property type="evidence" value="ECO:0007669"/>
    <property type="project" value="UniProtKB-UniRule"/>
</dbReference>
<dbReference type="GO" id="GO:0003743">
    <property type="term" value="F:translation initiation factor activity"/>
    <property type="evidence" value="ECO:0007669"/>
    <property type="project" value="UniProtKB-UniRule"/>
</dbReference>
<keyword evidence="2 5" id="KW-0396">Initiation factor</keyword>
<feature type="region of interest" description="Disordered" evidence="6">
    <location>
        <begin position="303"/>
        <end position="329"/>
    </location>
</feature>
<dbReference type="FunCoup" id="A0A409VDL3">
    <property type="interactions" value="743"/>
</dbReference>
<evidence type="ECO:0000256" key="1">
    <source>
        <dbReference type="ARBA" id="ARBA00022490"/>
    </source>
</evidence>
<evidence type="ECO:0000256" key="2">
    <source>
        <dbReference type="ARBA" id="ARBA00022540"/>
    </source>
</evidence>
<feature type="region of interest" description="Disordered" evidence="6">
    <location>
        <begin position="115"/>
        <end position="165"/>
    </location>
</feature>
<evidence type="ECO:0000256" key="5">
    <source>
        <dbReference type="HAMAP-Rule" id="MF_03003"/>
    </source>
</evidence>
<feature type="region of interest" description="RNA gate" evidence="5">
    <location>
        <begin position="300"/>
        <end position="314"/>
    </location>
</feature>
<keyword evidence="4 5" id="KW-0648">Protein biosynthesis</keyword>
<evidence type="ECO:0000256" key="6">
    <source>
        <dbReference type="SAM" id="MobiDB-lite"/>
    </source>
</evidence>
<gene>
    <name evidence="7" type="ORF">CVT24_005770</name>
</gene>
<dbReference type="GO" id="GO:0033290">
    <property type="term" value="C:eukaryotic 48S preinitiation complex"/>
    <property type="evidence" value="ECO:0007669"/>
    <property type="project" value="UniProtKB-UniRule"/>
</dbReference>
<name>A0A409VDL3_9AGAR</name>
<dbReference type="GO" id="GO:0016282">
    <property type="term" value="C:eukaryotic 43S preinitiation complex"/>
    <property type="evidence" value="ECO:0007669"/>
    <property type="project" value="UniProtKB-UniRule"/>
</dbReference>
<reference evidence="7 8" key="1">
    <citation type="journal article" date="2018" name="Evol. Lett.">
        <title>Horizontal gene cluster transfer increased hallucinogenic mushroom diversity.</title>
        <authorList>
            <person name="Reynolds H.T."/>
            <person name="Vijayakumar V."/>
            <person name="Gluck-Thaler E."/>
            <person name="Korotkin H.B."/>
            <person name="Matheny P.B."/>
            <person name="Slot J.C."/>
        </authorList>
    </citation>
    <scope>NUCLEOTIDE SEQUENCE [LARGE SCALE GENOMIC DNA]</scope>
    <source>
        <strain evidence="7 8">2629</strain>
    </source>
</reference>
<dbReference type="Proteomes" id="UP000284842">
    <property type="component" value="Unassembled WGS sequence"/>
</dbReference>
<dbReference type="GO" id="GO:0098808">
    <property type="term" value="F:mRNA cap binding"/>
    <property type="evidence" value="ECO:0007669"/>
    <property type="project" value="UniProtKB-UniRule"/>
</dbReference>
<feature type="compositionally biased region" description="Pro residues" evidence="6">
    <location>
        <begin position="314"/>
        <end position="323"/>
    </location>
</feature>
<protein>
    <recommendedName>
        <fullName evidence="5">Eukaryotic translation initiation factor 3 subunit D</fullName>
        <shortName evidence="5">eIF3d</shortName>
    </recommendedName>
</protein>
<evidence type="ECO:0000313" key="8">
    <source>
        <dbReference type="Proteomes" id="UP000284842"/>
    </source>
</evidence>
<keyword evidence="3" id="KW-0694">RNA-binding</keyword>
<evidence type="ECO:0000256" key="4">
    <source>
        <dbReference type="ARBA" id="ARBA00022917"/>
    </source>
</evidence>
<feature type="region of interest" description="Disordered" evidence="6">
    <location>
        <begin position="1"/>
        <end position="23"/>
    </location>
</feature>
<accession>A0A409VDL3</accession>
<comment type="subunit">
    <text evidence="5">Component of the eukaryotic translation initiation factor 3 (eIF-3) complex.</text>
</comment>
<evidence type="ECO:0000313" key="7">
    <source>
        <dbReference type="EMBL" id="PPQ63130.1"/>
    </source>
</evidence>
<comment type="subcellular location">
    <subcellularLocation>
        <location evidence="5">Cytoplasm</location>
    </subcellularLocation>
</comment>
<organism evidence="7 8">
    <name type="scientific">Panaeolus cyanescens</name>
    <dbReference type="NCBI Taxonomy" id="181874"/>
    <lineage>
        <taxon>Eukaryota</taxon>
        <taxon>Fungi</taxon>
        <taxon>Dikarya</taxon>
        <taxon>Basidiomycota</taxon>
        <taxon>Agaricomycotina</taxon>
        <taxon>Agaricomycetes</taxon>
        <taxon>Agaricomycetidae</taxon>
        <taxon>Agaricales</taxon>
        <taxon>Agaricineae</taxon>
        <taxon>Galeropsidaceae</taxon>
        <taxon>Panaeolus</taxon>
    </lineage>
</organism>
<dbReference type="InParanoid" id="A0A409VDL3"/>
<dbReference type="EMBL" id="NHTK01006130">
    <property type="protein sequence ID" value="PPQ63130.1"/>
    <property type="molecule type" value="Genomic_DNA"/>
</dbReference>
<keyword evidence="1 5" id="KW-0963">Cytoplasm</keyword>
<comment type="function">
    <text evidence="5">mRNA cap-binding component of the eukaryotic translation initiation factor 3 (eIF-3) complex, which is involved in protein synthesis of a specialized repertoire of mRNAs and, together with other initiation factors, stimulates binding of mRNA and methionyl-tRNAi to the 40S ribosome. The eIF-3 complex specifically targets and initiates translation of a subset of mRNAs involved in cell proliferation. In the eIF-3 complex, eif3d specifically recognizes and binds the 7-methylguanosine cap of a subset of mRNAs.</text>
</comment>
<dbReference type="InterPro" id="IPR007783">
    <property type="entry name" value="eIF3d"/>
</dbReference>
<comment type="domain">
    <text evidence="5">The RNA gate region regulates mRNA cap recognition to prevent promiscuous mRNA-binding before assembly of eif3d into the full eukaryotic translation initiation factor 3 (eIF-3) complex.</text>
</comment>
<dbReference type="PANTHER" id="PTHR12399">
    <property type="entry name" value="EUKARYOTIC TRANSLATION INITIATION FACTOR 3 SUBUNIT 7"/>
    <property type="match status" value="1"/>
</dbReference>
<keyword evidence="8" id="KW-1185">Reference proteome</keyword>
<dbReference type="GO" id="GO:0002191">
    <property type="term" value="P:cap-dependent translational initiation"/>
    <property type="evidence" value="ECO:0007669"/>
    <property type="project" value="UniProtKB-UniRule"/>
</dbReference>
<comment type="similarity">
    <text evidence="5">Belongs to the eIF-3 subunit D family.</text>
</comment>
<dbReference type="HAMAP" id="MF_03003">
    <property type="entry name" value="eIF3d"/>
    <property type="match status" value="1"/>
</dbReference>
<dbReference type="GO" id="GO:0001732">
    <property type="term" value="P:formation of cytoplasmic translation initiation complex"/>
    <property type="evidence" value="ECO:0007669"/>
    <property type="project" value="UniProtKB-UniRule"/>
</dbReference>
<dbReference type="OrthoDB" id="16538at2759"/>
<dbReference type="Pfam" id="PF05091">
    <property type="entry name" value="eIF-3_zeta"/>
    <property type="match status" value="1"/>
</dbReference>
<dbReference type="AlphaFoldDB" id="A0A409VDL3"/>
<sequence>MPSFSLPPIHDNPEGGWGPSTSSIPDQFKFKDIPYAPFSKSDKLGRFADWNDLSSDNRQAVAGLPSTQTRAVGPGGRRRDGTQAFGSGTASAFAYFHVEDESSFSLVDNKAAPARRGTGFNRGRGGTRGTPSYSARGSTRGTRGGPAFRGAVNARGGQRRGGWRDWEKNNRTRESSVVISPQWSMLEEIEFHRLAKLRLEVDEPEELETYGRLYAYDKSYDRISTKTEKPLQLVDRIKYNPTTSDDPIIQQLASNGVAKVYTTDVILSVLMCAPRSVYPWDIVIVREGDSLFFDKRDGGPFDTVTVNENAADPPQDPAPPNPNNPNEKAAIPETASINTATSLSLEATYINQNFGFQSVIETSPPPAVDLAHPNPFYGPEETEPLASCGYRYRLFDLGITEDEDIKICVRTEVDAYSPGQGNPKDGQGLVTIRALNEFDPRAQGAGGAPDWRSKLDSQRGAVVATEMKNNSCKLAKWTVQSVLAGADLLKIGYISRANPRDNTRHVILSTASLRPTDFAAQLNVSLANGWGIVRTVTDMCMKMPEGKYVLVKDPNKPVIRLYSVPAATFTGEDEDVGVAEGSEEE</sequence>